<evidence type="ECO:0000259" key="1">
    <source>
        <dbReference type="Pfam" id="PF07727"/>
    </source>
</evidence>
<dbReference type="InterPro" id="IPR043502">
    <property type="entry name" value="DNA/RNA_pol_sf"/>
</dbReference>
<name>A0AAV3RZS6_LITER</name>
<evidence type="ECO:0000313" key="2">
    <source>
        <dbReference type="EMBL" id="GAA0186355.1"/>
    </source>
</evidence>
<proteinExistence type="predicted"/>
<dbReference type="AlphaFoldDB" id="A0AAV3RZS6"/>
<accession>A0AAV3RZS6</accession>
<comment type="caution">
    <text evidence="2">The sequence shown here is derived from an EMBL/GenBank/DDBJ whole genome shotgun (WGS) entry which is preliminary data.</text>
</comment>
<dbReference type="Pfam" id="PF07727">
    <property type="entry name" value="RVT_2"/>
    <property type="match status" value="1"/>
</dbReference>
<dbReference type="EMBL" id="BAABME010013617">
    <property type="protein sequence ID" value="GAA0186355.1"/>
    <property type="molecule type" value="Genomic_DNA"/>
</dbReference>
<protein>
    <submittedName>
        <fullName evidence="2">Transmembrane signal receptor</fullName>
    </submittedName>
</protein>
<organism evidence="2 3">
    <name type="scientific">Lithospermum erythrorhizon</name>
    <name type="common">Purple gromwell</name>
    <name type="synonym">Lithospermum officinale var. erythrorhizon</name>
    <dbReference type="NCBI Taxonomy" id="34254"/>
    <lineage>
        <taxon>Eukaryota</taxon>
        <taxon>Viridiplantae</taxon>
        <taxon>Streptophyta</taxon>
        <taxon>Embryophyta</taxon>
        <taxon>Tracheophyta</taxon>
        <taxon>Spermatophyta</taxon>
        <taxon>Magnoliopsida</taxon>
        <taxon>eudicotyledons</taxon>
        <taxon>Gunneridae</taxon>
        <taxon>Pentapetalae</taxon>
        <taxon>asterids</taxon>
        <taxon>lamiids</taxon>
        <taxon>Boraginales</taxon>
        <taxon>Boraginaceae</taxon>
        <taxon>Boraginoideae</taxon>
        <taxon>Lithospermeae</taxon>
        <taxon>Lithospermum</taxon>
    </lineage>
</organism>
<gene>
    <name evidence="2" type="ORF">LIER_33643</name>
</gene>
<keyword evidence="2" id="KW-0675">Receptor</keyword>
<reference evidence="2 3" key="1">
    <citation type="submission" date="2024-01" db="EMBL/GenBank/DDBJ databases">
        <title>The complete chloroplast genome sequence of Lithospermum erythrorhizon: insights into the phylogenetic relationship among Boraginaceae species and the maternal lineages of purple gromwells.</title>
        <authorList>
            <person name="Okada T."/>
            <person name="Watanabe K."/>
        </authorList>
    </citation>
    <scope>NUCLEOTIDE SEQUENCE [LARGE SCALE GENOMIC DNA]</scope>
</reference>
<keyword evidence="2" id="KW-0472">Membrane</keyword>
<dbReference type="SUPFAM" id="SSF56672">
    <property type="entry name" value="DNA/RNA polymerases"/>
    <property type="match status" value="1"/>
</dbReference>
<feature type="domain" description="Reverse transcriptase Ty1/copia-type" evidence="1">
    <location>
        <begin position="9"/>
        <end position="145"/>
    </location>
</feature>
<keyword evidence="3" id="KW-1185">Reference proteome</keyword>
<dbReference type="InterPro" id="IPR013103">
    <property type="entry name" value="RVT_2"/>
</dbReference>
<sequence length="163" mass="18245">MKLPLDISSHQPGMVCRLKKSLYGLCQTLRCWFSKLATSLKTYGFHQSYSNYSLFTYKKDHIEMGVLVYVDDLIISGNNSYVLSSFKGYLCACFHMKDLGVLKYFLGIEVARNSEGICLSQQKYTLDIISEIGLLGAKPAGYPIEHNHTLSIVTGTLLSDPKS</sequence>
<dbReference type="Proteomes" id="UP001454036">
    <property type="component" value="Unassembled WGS sequence"/>
</dbReference>
<evidence type="ECO:0000313" key="3">
    <source>
        <dbReference type="Proteomes" id="UP001454036"/>
    </source>
</evidence>
<keyword evidence="2" id="KW-0812">Transmembrane</keyword>